<dbReference type="OrthoDB" id="3647238at2759"/>
<gene>
    <name evidence="2" type="ORF">MYCFIDRAFT_36916</name>
</gene>
<dbReference type="Proteomes" id="UP000016932">
    <property type="component" value="Unassembled WGS sequence"/>
</dbReference>
<dbReference type="KEGG" id="pfj:MYCFIDRAFT_36916"/>
<dbReference type="VEuPathDB" id="FungiDB:MYCFIDRAFT_36916"/>
<evidence type="ECO:0000313" key="2">
    <source>
        <dbReference type="EMBL" id="EME78334.1"/>
    </source>
</evidence>
<feature type="non-terminal residue" evidence="2">
    <location>
        <position position="157"/>
    </location>
</feature>
<organism evidence="2 3">
    <name type="scientific">Pseudocercospora fijiensis (strain CIRAD86)</name>
    <name type="common">Black leaf streak disease fungus</name>
    <name type="synonym">Mycosphaerella fijiensis</name>
    <dbReference type="NCBI Taxonomy" id="383855"/>
    <lineage>
        <taxon>Eukaryota</taxon>
        <taxon>Fungi</taxon>
        <taxon>Dikarya</taxon>
        <taxon>Ascomycota</taxon>
        <taxon>Pezizomycotina</taxon>
        <taxon>Dothideomycetes</taxon>
        <taxon>Dothideomycetidae</taxon>
        <taxon>Mycosphaerellales</taxon>
        <taxon>Mycosphaerellaceae</taxon>
        <taxon>Pseudocercospora</taxon>
    </lineage>
</organism>
<proteinExistence type="predicted"/>
<feature type="domain" description="Heterokaryon incompatibility" evidence="1">
    <location>
        <begin position="40"/>
        <end position="146"/>
    </location>
</feature>
<name>M2ZGT0_PSEFD</name>
<dbReference type="PANTHER" id="PTHR24148">
    <property type="entry name" value="ANKYRIN REPEAT DOMAIN-CONTAINING PROTEIN 39 HOMOLOG-RELATED"/>
    <property type="match status" value="1"/>
</dbReference>
<evidence type="ECO:0000313" key="3">
    <source>
        <dbReference type="Proteomes" id="UP000016932"/>
    </source>
</evidence>
<sequence length="157" mass="17562">MALYSALPASPAHIRVVELCSGTGPLTCQLRTVILGECKYETISYCWSDAAEDDPFLIVNEQRVRIRKNLASALTRLRLSDQARTLWVDALCINQTSNTEKREQVSMMRDIYAKGVHNNIWLGEEEPSTARVLDFARDLARQGSKKSSNAIFALLSS</sequence>
<dbReference type="HOGENOM" id="CLU_004184_6_2_1"/>
<dbReference type="Pfam" id="PF06985">
    <property type="entry name" value="HET"/>
    <property type="match status" value="1"/>
</dbReference>
<dbReference type="InterPro" id="IPR052895">
    <property type="entry name" value="HetReg/Transcr_Mod"/>
</dbReference>
<dbReference type="InterPro" id="IPR010730">
    <property type="entry name" value="HET"/>
</dbReference>
<dbReference type="RefSeq" id="XP_007930509.1">
    <property type="nucleotide sequence ID" value="XM_007932318.1"/>
</dbReference>
<dbReference type="PANTHER" id="PTHR24148:SF64">
    <property type="entry name" value="HETEROKARYON INCOMPATIBILITY DOMAIN-CONTAINING PROTEIN"/>
    <property type="match status" value="1"/>
</dbReference>
<reference evidence="2 3" key="1">
    <citation type="journal article" date="2012" name="PLoS Pathog.">
        <title>Diverse lifestyles and strategies of plant pathogenesis encoded in the genomes of eighteen Dothideomycetes fungi.</title>
        <authorList>
            <person name="Ohm R.A."/>
            <person name="Feau N."/>
            <person name="Henrissat B."/>
            <person name="Schoch C.L."/>
            <person name="Horwitz B.A."/>
            <person name="Barry K.W."/>
            <person name="Condon B.J."/>
            <person name="Copeland A.C."/>
            <person name="Dhillon B."/>
            <person name="Glaser F."/>
            <person name="Hesse C.N."/>
            <person name="Kosti I."/>
            <person name="LaButti K."/>
            <person name="Lindquist E.A."/>
            <person name="Lucas S."/>
            <person name="Salamov A.A."/>
            <person name="Bradshaw R.E."/>
            <person name="Ciuffetti L."/>
            <person name="Hamelin R.C."/>
            <person name="Kema G.H.J."/>
            <person name="Lawrence C."/>
            <person name="Scott J.A."/>
            <person name="Spatafora J.W."/>
            <person name="Turgeon B.G."/>
            <person name="de Wit P.J.G.M."/>
            <person name="Zhong S."/>
            <person name="Goodwin S.B."/>
            <person name="Grigoriev I.V."/>
        </authorList>
    </citation>
    <scope>NUCLEOTIDE SEQUENCE [LARGE SCALE GENOMIC DNA]</scope>
    <source>
        <strain evidence="2 3">CIRAD86</strain>
    </source>
</reference>
<dbReference type="EMBL" id="KB446563">
    <property type="protein sequence ID" value="EME78334.1"/>
    <property type="molecule type" value="Genomic_DNA"/>
</dbReference>
<evidence type="ECO:0000259" key="1">
    <source>
        <dbReference type="Pfam" id="PF06985"/>
    </source>
</evidence>
<dbReference type="AlphaFoldDB" id="M2ZGT0"/>
<dbReference type="STRING" id="383855.M2ZGT0"/>
<keyword evidence="3" id="KW-1185">Reference proteome</keyword>
<accession>M2ZGT0</accession>
<dbReference type="GeneID" id="19339152"/>
<protein>
    <recommendedName>
        <fullName evidence="1">Heterokaryon incompatibility domain-containing protein</fullName>
    </recommendedName>
</protein>